<name>A0A432W7R9_9GAMM</name>
<evidence type="ECO:0000256" key="2">
    <source>
        <dbReference type="ARBA" id="ARBA00022962"/>
    </source>
</evidence>
<dbReference type="OrthoDB" id="9786812at2"/>
<dbReference type="SUPFAM" id="SSF52317">
    <property type="entry name" value="Class I glutamine amidotransferase-like"/>
    <property type="match status" value="1"/>
</dbReference>
<dbReference type="InterPro" id="IPR006221">
    <property type="entry name" value="TrpG/PapA_dom"/>
</dbReference>
<keyword evidence="7" id="KW-1185">Reference proteome</keyword>
<dbReference type="NCBIfam" id="TIGR00566">
    <property type="entry name" value="trpG_papA"/>
    <property type="match status" value="1"/>
</dbReference>
<evidence type="ECO:0000256" key="1">
    <source>
        <dbReference type="ARBA" id="ARBA00012266"/>
    </source>
</evidence>
<protein>
    <recommendedName>
        <fullName evidence="1">anthranilate synthase</fullName>
        <ecNumber evidence="1">4.1.3.27</ecNumber>
    </recommendedName>
</protein>
<gene>
    <name evidence="6" type="ORF">CWE09_05280</name>
</gene>
<dbReference type="Pfam" id="PF00117">
    <property type="entry name" value="GATase"/>
    <property type="match status" value="1"/>
</dbReference>
<dbReference type="InterPro" id="IPR017926">
    <property type="entry name" value="GATASE"/>
</dbReference>
<organism evidence="6 7">
    <name type="scientific">Aliidiomarina minuta</name>
    <dbReference type="NCBI Taxonomy" id="880057"/>
    <lineage>
        <taxon>Bacteria</taxon>
        <taxon>Pseudomonadati</taxon>
        <taxon>Pseudomonadota</taxon>
        <taxon>Gammaproteobacteria</taxon>
        <taxon>Alteromonadales</taxon>
        <taxon>Idiomarinaceae</taxon>
        <taxon>Aliidiomarina</taxon>
    </lineage>
</organism>
<evidence type="ECO:0000256" key="4">
    <source>
        <dbReference type="ARBA" id="ARBA00047683"/>
    </source>
</evidence>
<dbReference type="PROSITE" id="PS51273">
    <property type="entry name" value="GATASE_TYPE_1"/>
    <property type="match status" value="1"/>
</dbReference>
<dbReference type="Gene3D" id="3.40.50.880">
    <property type="match status" value="1"/>
</dbReference>
<comment type="caution">
    <text evidence="6">The sequence shown here is derived from an EMBL/GenBank/DDBJ whole genome shotgun (WGS) entry which is preliminary data.</text>
</comment>
<dbReference type="GO" id="GO:0002047">
    <property type="term" value="P:phenazine biosynthetic process"/>
    <property type="evidence" value="ECO:0007669"/>
    <property type="project" value="TreeGrafter"/>
</dbReference>
<dbReference type="PRINTS" id="PR00097">
    <property type="entry name" value="ANTSNTHASEII"/>
</dbReference>
<dbReference type="GO" id="GO:0000162">
    <property type="term" value="P:L-tryptophan biosynthetic process"/>
    <property type="evidence" value="ECO:0007669"/>
    <property type="project" value="TreeGrafter"/>
</dbReference>
<reference evidence="6 7" key="1">
    <citation type="journal article" date="2011" name="Front. Microbiol.">
        <title>Genomic signatures of strain selection and enhancement in Bacillus atrophaeus var. globigii, a historical biowarfare simulant.</title>
        <authorList>
            <person name="Gibbons H.S."/>
            <person name="Broomall S.M."/>
            <person name="McNew L.A."/>
            <person name="Daligault H."/>
            <person name="Chapman C."/>
            <person name="Bruce D."/>
            <person name="Karavis M."/>
            <person name="Krepps M."/>
            <person name="McGregor P.A."/>
            <person name="Hong C."/>
            <person name="Park K.H."/>
            <person name="Akmal A."/>
            <person name="Feldman A."/>
            <person name="Lin J.S."/>
            <person name="Chang W.E."/>
            <person name="Higgs B.W."/>
            <person name="Demirev P."/>
            <person name="Lindquist J."/>
            <person name="Liem A."/>
            <person name="Fochler E."/>
            <person name="Read T.D."/>
            <person name="Tapia R."/>
            <person name="Johnson S."/>
            <person name="Bishop-Lilly K.A."/>
            <person name="Detter C."/>
            <person name="Han C."/>
            <person name="Sozhamannan S."/>
            <person name="Rosenzweig C.N."/>
            <person name="Skowronski E.W."/>
        </authorList>
    </citation>
    <scope>NUCLEOTIDE SEQUENCE [LARGE SCALE GENOMIC DNA]</scope>
    <source>
        <strain evidence="6 7">MLST1</strain>
    </source>
</reference>
<feature type="domain" description="Glutamine amidotransferase" evidence="5">
    <location>
        <begin position="8"/>
        <end position="191"/>
    </location>
</feature>
<comment type="catalytic activity">
    <reaction evidence="4">
        <text>chorismate + L-glutamine = anthranilate + pyruvate + L-glutamate + H(+)</text>
        <dbReference type="Rhea" id="RHEA:21732"/>
        <dbReference type="ChEBI" id="CHEBI:15361"/>
        <dbReference type="ChEBI" id="CHEBI:15378"/>
        <dbReference type="ChEBI" id="CHEBI:16567"/>
        <dbReference type="ChEBI" id="CHEBI:29748"/>
        <dbReference type="ChEBI" id="CHEBI:29985"/>
        <dbReference type="ChEBI" id="CHEBI:58359"/>
        <dbReference type="EC" id="4.1.3.27"/>
    </reaction>
</comment>
<dbReference type="PANTHER" id="PTHR43418">
    <property type="entry name" value="MULTIFUNCTIONAL TRYPTOPHAN BIOSYNTHESIS PROTEIN-RELATED"/>
    <property type="match status" value="1"/>
</dbReference>
<accession>A0A432W7R9</accession>
<dbReference type="PANTHER" id="PTHR43418:SF2">
    <property type="entry name" value="BIFUNCTIONAL PROTEIN TRPGD"/>
    <property type="match status" value="1"/>
</dbReference>
<keyword evidence="2" id="KW-0315">Glutamine amidotransferase</keyword>
<evidence type="ECO:0000256" key="3">
    <source>
        <dbReference type="ARBA" id="ARBA00023239"/>
    </source>
</evidence>
<dbReference type="RefSeq" id="WP_126802952.1">
    <property type="nucleotide sequence ID" value="NZ_PIPL01000001.1"/>
</dbReference>
<dbReference type="PRINTS" id="PR00096">
    <property type="entry name" value="GATASE"/>
</dbReference>
<dbReference type="AlphaFoldDB" id="A0A432W7R9"/>
<dbReference type="CDD" id="cd01743">
    <property type="entry name" value="GATase1_Anthranilate_Synthase"/>
    <property type="match status" value="1"/>
</dbReference>
<proteinExistence type="predicted"/>
<dbReference type="GO" id="GO:0004049">
    <property type="term" value="F:anthranilate synthase activity"/>
    <property type="evidence" value="ECO:0007669"/>
    <property type="project" value="UniProtKB-EC"/>
</dbReference>
<dbReference type="EC" id="4.1.3.27" evidence="1"/>
<evidence type="ECO:0000313" key="6">
    <source>
        <dbReference type="EMBL" id="RUO26137.1"/>
    </source>
</evidence>
<dbReference type="InterPro" id="IPR029062">
    <property type="entry name" value="Class_I_gatase-like"/>
</dbReference>
<evidence type="ECO:0000259" key="5">
    <source>
        <dbReference type="Pfam" id="PF00117"/>
    </source>
</evidence>
<sequence>MSNGRIFLLDNVDSFAYNLVDELAQLGFELEVYRNQVAADTIIQRMQQAAQKEPVLLCLSPGPGHPSEAGCLPELLEKASGRFPMLGICLGFQALIEHAGGSVGRAEFVMHGKTSALQLSPHPVFEGLSSPLQVARYHSLQAIQVPEQVQIIASYENIPMALYDAKNASIGYQFHPESIMTTYGSSLLQNTVNYLLAQAEKLECKN</sequence>
<dbReference type="InterPro" id="IPR050472">
    <property type="entry name" value="Anth_synth/Amidotransfase"/>
</dbReference>
<dbReference type="GO" id="GO:0005829">
    <property type="term" value="C:cytosol"/>
    <property type="evidence" value="ECO:0007669"/>
    <property type="project" value="TreeGrafter"/>
</dbReference>
<dbReference type="EMBL" id="PIPL01000001">
    <property type="protein sequence ID" value="RUO26137.1"/>
    <property type="molecule type" value="Genomic_DNA"/>
</dbReference>
<evidence type="ECO:0000313" key="7">
    <source>
        <dbReference type="Proteomes" id="UP000288293"/>
    </source>
</evidence>
<dbReference type="Proteomes" id="UP000288293">
    <property type="component" value="Unassembled WGS sequence"/>
</dbReference>
<keyword evidence="3" id="KW-0456">Lyase</keyword>
<dbReference type="GO" id="GO:0004048">
    <property type="term" value="F:anthranilate phosphoribosyltransferase activity"/>
    <property type="evidence" value="ECO:0007669"/>
    <property type="project" value="TreeGrafter"/>
</dbReference>